<dbReference type="Gene3D" id="1.10.357.10">
    <property type="entry name" value="Tetracycline Repressor, domain 2"/>
    <property type="match status" value="1"/>
</dbReference>
<dbReference type="RefSeq" id="WP_099623300.1">
    <property type="nucleotide sequence ID" value="NZ_CP024201.1"/>
</dbReference>
<dbReference type="OrthoDB" id="9779746at2"/>
<reference evidence="4 5" key="1">
    <citation type="submission" date="2017-10" db="EMBL/GenBank/DDBJ databases">
        <title>Genome sequence of Caulobacter mirabilis FWC38.</title>
        <authorList>
            <person name="Fiebig A."/>
            <person name="Crosson S."/>
        </authorList>
    </citation>
    <scope>NUCLEOTIDE SEQUENCE [LARGE SCALE GENOMIC DNA]</scope>
    <source>
        <strain evidence="4 5">FWC 38</strain>
    </source>
</reference>
<evidence type="ECO:0000313" key="4">
    <source>
        <dbReference type="EMBL" id="ATQ44052.1"/>
    </source>
</evidence>
<dbReference type="KEGG" id="cmb:CSW64_17480"/>
<dbReference type="PRINTS" id="PR00455">
    <property type="entry name" value="HTHTETR"/>
</dbReference>
<dbReference type="PANTHER" id="PTHR30055">
    <property type="entry name" value="HTH-TYPE TRANSCRIPTIONAL REGULATOR RUTR"/>
    <property type="match status" value="1"/>
</dbReference>
<dbReference type="Proteomes" id="UP000228945">
    <property type="component" value="Chromosome"/>
</dbReference>
<protein>
    <recommendedName>
        <fullName evidence="3">HTH tetR-type domain-containing protein</fullName>
    </recommendedName>
</protein>
<dbReference type="PROSITE" id="PS50977">
    <property type="entry name" value="HTH_TETR_2"/>
    <property type="match status" value="1"/>
</dbReference>
<accession>A0A2D2B1D7</accession>
<evidence type="ECO:0000256" key="1">
    <source>
        <dbReference type="ARBA" id="ARBA00023125"/>
    </source>
</evidence>
<dbReference type="EMBL" id="CP024201">
    <property type="protein sequence ID" value="ATQ44052.1"/>
    <property type="molecule type" value="Genomic_DNA"/>
</dbReference>
<dbReference type="SUPFAM" id="SSF46689">
    <property type="entry name" value="Homeodomain-like"/>
    <property type="match status" value="1"/>
</dbReference>
<dbReference type="PANTHER" id="PTHR30055:SF226">
    <property type="entry name" value="HTH-TYPE TRANSCRIPTIONAL REGULATOR PKSA"/>
    <property type="match status" value="1"/>
</dbReference>
<dbReference type="InterPro" id="IPR001647">
    <property type="entry name" value="HTH_TetR"/>
</dbReference>
<name>A0A2D2B1D7_9CAUL</name>
<proteinExistence type="predicted"/>
<keyword evidence="5" id="KW-1185">Reference proteome</keyword>
<sequence>MSSKQNERPGAKTRGVERLVEAAQALLAETGVEGVNSNAVVARASVTPPTFYHYFPNKHALLRELGERMLSAQSAALRTDTGRRVQTPSDLRGICRDMLSESLRMSRAFTGGYELLVALRAIPELRDVRLRHQERMAVLLVDYFTEQGLAGDGDRAALMVRAGLALHLGYAAVEMLFETGFANEAEVLDRTAEALAGALDLF</sequence>
<gene>
    <name evidence="4" type="ORF">CSW64_17480</name>
</gene>
<dbReference type="GO" id="GO:0003700">
    <property type="term" value="F:DNA-binding transcription factor activity"/>
    <property type="evidence" value="ECO:0007669"/>
    <property type="project" value="TreeGrafter"/>
</dbReference>
<dbReference type="AlphaFoldDB" id="A0A2D2B1D7"/>
<keyword evidence="1 2" id="KW-0238">DNA-binding</keyword>
<feature type="DNA-binding region" description="H-T-H motif" evidence="2">
    <location>
        <begin position="36"/>
        <end position="55"/>
    </location>
</feature>
<evidence type="ECO:0000256" key="2">
    <source>
        <dbReference type="PROSITE-ProRule" id="PRU00335"/>
    </source>
</evidence>
<evidence type="ECO:0000313" key="5">
    <source>
        <dbReference type="Proteomes" id="UP000228945"/>
    </source>
</evidence>
<evidence type="ECO:0000259" key="3">
    <source>
        <dbReference type="PROSITE" id="PS50977"/>
    </source>
</evidence>
<dbReference type="InterPro" id="IPR009057">
    <property type="entry name" value="Homeodomain-like_sf"/>
</dbReference>
<dbReference type="Pfam" id="PF00440">
    <property type="entry name" value="TetR_N"/>
    <property type="match status" value="1"/>
</dbReference>
<dbReference type="GO" id="GO:0000976">
    <property type="term" value="F:transcription cis-regulatory region binding"/>
    <property type="evidence" value="ECO:0007669"/>
    <property type="project" value="TreeGrafter"/>
</dbReference>
<feature type="domain" description="HTH tetR-type" evidence="3">
    <location>
        <begin position="13"/>
        <end position="73"/>
    </location>
</feature>
<organism evidence="4 5">
    <name type="scientific">Caulobacter mirabilis</name>
    <dbReference type="NCBI Taxonomy" id="69666"/>
    <lineage>
        <taxon>Bacteria</taxon>
        <taxon>Pseudomonadati</taxon>
        <taxon>Pseudomonadota</taxon>
        <taxon>Alphaproteobacteria</taxon>
        <taxon>Caulobacterales</taxon>
        <taxon>Caulobacteraceae</taxon>
        <taxon>Caulobacter</taxon>
    </lineage>
</organism>
<dbReference type="InterPro" id="IPR050109">
    <property type="entry name" value="HTH-type_TetR-like_transc_reg"/>
</dbReference>